<keyword evidence="6 9" id="KW-0862">Zinc</keyword>
<keyword evidence="4 9" id="KW-0479">Metal-binding</keyword>
<evidence type="ECO:0000256" key="7">
    <source>
        <dbReference type="ARBA" id="ARBA00023125"/>
    </source>
</evidence>
<dbReference type="KEGG" id="acan:ACA1_178740"/>
<evidence type="ECO:0000256" key="2">
    <source>
        <dbReference type="ARBA" id="ARBA00005690"/>
    </source>
</evidence>
<dbReference type="RefSeq" id="XP_004338218.1">
    <property type="nucleotide sequence ID" value="XM_004338170.1"/>
</dbReference>
<dbReference type="Pfam" id="PF04057">
    <property type="entry name" value="Rep-A_N"/>
    <property type="match status" value="1"/>
</dbReference>
<dbReference type="CDD" id="cd04475">
    <property type="entry name" value="RPA1_DBD_B"/>
    <property type="match status" value="1"/>
</dbReference>
<dbReference type="CDD" id="cd04477">
    <property type="entry name" value="RPA1N"/>
    <property type="match status" value="1"/>
</dbReference>
<evidence type="ECO:0000256" key="3">
    <source>
        <dbReference type="ARBA" id="ARBA00022705"/>
    </source>
</evidence>
<dbReference type="GO" id="GO:0006281">
    <property type="term" value="P:DNA repair"/>
    <property type="evidence" value="ECO:0007669"/>
    <property type="project" value="InterPro"/>
</dbReference>
<evidence type="ECO:0000256" key="10">
    <source>
        <dbReference type="SAM" id="MobiDB-lite"/>
    </source>
</evidence>
<dbReference type="InterPro" id="IPR012340">
    <property type="entry name" value="NA-bd_OB-fold"/>
</dbReference>
<dbReference type="CDD" id="cd04476">
    <property type="entry name" value="RPA1_DBD_C"/>
    <property type="match status" value="1"/>
</dbReference>
<dbReference type="VEuPathDB" id="AmoebaDB:ACA1_178740"/>
<dbReference type="InterPro" id="IPR007199">
    <property type="entry name" value="Rep_factor-A_N"/>
</dbReference>
<dbReference type="Gene3D" id="2.40.50.140">
    <property type="entry name" value="Nucleic acid-binding proteins"/>
    <property type="match status" value="4"/>
</dbReference>
<dbReference type="FunFam" id="2.40.50.140:FF:000090">
    <property type="entry name" value="Replication protein A subunit"/>
    <property type="match status" value="1"/>
</dbReference>
<accession>L8GT81</accession>
<reference evidence="14 15" key="1">
    <citation type="journal article" date="2013" name="Genome Biol.">
        <title>Genome of Acanthamoeba castellanii highlights extensive lateral gene transfer and early evolution of tyrosine kinase signaling.</title>
        <authorList>
            <person name="Clarke M."/>
            <person name="Lohan A.J."/>
            <person name="Liu B."/>
            <person name="Lagkouvardos I."/>
            <person name="Roy S."/>
            <person name="Zafar N."/>
            <person name="Bertelli C."/>
            <person name="Schilde C."/>
            <person name="Kianianmomeni A."/>
            <person name="Burglin T.R."/>
            <person name="Frech C."/>
            <person name="Turcotte B."/>
            <person name="Kopec K.O."/>
            <person name="Synnott J.M."/>
            <person name="Choo C."/>
            <person name="Paponov I."/>
            <person name="Finkler A."/>
            <person name="Soon Heng Tan C."/>
            <person name="Hutchins A.P."/>
            <person name="Weinmeier T."/>
            <person name="Rattei T."/>
            <person name="Chu J.S."/>
            <person name="Gimenez G."/>
            <person name="Irimia M."/>
            <person name="Rigden D.J."/>
            <person name="Fitzpatrick D.A."/>
            <person name="Lorenzo-Morales J."/>
            <person name="Bateman A."/>
            <person name="Chiu C.H."/>
            <person name="Tang P."/>
            <person name="Hegemann P."/>
            <person name="Fromm H."/>
            <person name="Raoult D."/>
            <person name="Greub G."/>
            <person name="Miranda-Saavedra D."/>
            <person name="Chen N."/>
            <person name="Nash P."/>
            <person name="Ginger M.L."/>
            <person name="Horn M."/>
            <person name="Schaap P."/>
            <person name="Caler L."/>
            <person name="Loftus B."/>
        </authorList>
    </citation>
    <scope>NUCLEOTIDE SEQUENCE [LARGE SCALE GENOMIC DNA]</scope>
    <source>
        <strain evidence="14 15">Neff</strain>
    </source>
</reference>
<dbReference type="OMA" id="DQCDAFY"/>
<dbReference type="GO" id="GO:0006310">
    <property type="term" value="P:DNA recombination"/>
    <property type="evidence" value="ECO:0007669"/>
    <property type="project" value="InterPro"/>
</dbReference>
<evidence type="ECO:0000256" key="5">
    <source>
        <dbReference type="ARBA" id="ARBA00022771"/>
    </source>
</evidence>
<evidence type="ECO:0000259" key="12">
    <source>
        <dbReference type="Pfam" id="PF08646"/>
    </source>
</evidence>
<dbReference type="FunFam" id="2.40.50.140:FF:000064">
    <property type="entry name" value="Replication protein A subunit"/>
    <property type="match status" value="1"/>
</dbReference>
<comment type="similarity">
    <text evidence="2 9">Belongs to the replication factor A protein 1 family.</text>
</comment>
<evidence type="ECO:0000313" key="15">
    <source>
        <dbReference type="Proteomes" id="UP000011083"/>
    </source>
</evidence>
<protein>
    <recommendedName>
        <fullName evidence="9">Replication protein A subunit</fullName>
    </recommendedName>
</protein>
<keyword evidence="3 9" id="KW-0235">DNA replication</keyword>
<name>L8GT81_ACACF</name>
<dbReference type="GO" id="GO:0005634">
    <property type="term" value="C:nucleus"/>
    <property type="evidence" value="ECO:0007669"/>
    <property type="project" value="UniProtKB-SubCell"/>
</dbReference>
<evidence type="ECO:0000259" key="11">
    <source>
        <dbReference type="Pfam" id="PF04057"/>
    </source>
</evidence>
<dbReference type="Pfam" id="PF08646">
    <property type="entry name" value="Rep_fac-A_C"/>
    <property type="match status" value="1"/>
</dbReference>
<evidence type="ECO:0000313" key="14">
    <source>
        <dbReference type="EMBL" id="ELR16205.1"/>
    </source>
</evidence>
<feature type="region of interest" description="Disordered" evidence="10">
    <location>
        <begin position="347"/>
        <end position="369"/>
    </location>
</feature>
<evidence type="ECO:0000256" key="8">
    <source>
        <dbReference type="ARBA" id="ARBA00023242"/>
    </source>
</evidence>
<dbReference type="FunFam" id="2.40.50.140:FF:000041">
    <property type="entry name" value="Replication protein A subunit"/>
    <property type="match status" value="1"/>
</dbReference>
<feature type="domain" description="Replication factor A C-terminal" evidence="12">
    <location>
        <begin position="393"/>
        <end position="543"/>
    </location>
</feature>
<dbReference type="InterPro" id="IPR031657">
    <property type="entry name" value="REPA_OB_2"/>
</dbReference>
<dbReference type="STRING" id="1257118.L8GT81"/>
<evidence type="ECO:0000256" key="6">
    <source>
        <dbReference type="ARBA" id="ARBA00022833"/>
    </source>
</evidence>
<dbReference type="EMBL" id="KB008006">
    <property type="protein sequence ID" value="ELR16205.1"/>
    <property type="molecule type" value="Genomic_DNA"/>
</dbReference>
<dbReference type="GeneID" id="14916872"/>
<dbReference type="NCBIfam" id="TIGR00617">
    <property type="entry name" value="rpa1"/>
    <property type="match status" value="1"/>
</dbReference>
<evidence type="ECO:0000259" key="13">
    <source>
        <dbReference type="Pfam" id="PF16900"/>
    </source>
</evidence>
<dbReference type="GO" id="GO:0008270">
    <property type="term" value="F:zinc ion binding"/>
    <property type="evidence" value="ECO:0007669"/>
    <property type="project" value="UniProtKB-KW"/>
</dbReference>
<dbReference type="GO" id="GO:0003677">
    <property type="term" value="F:DNA binding"/>
    <property type="evidence" value="ECO:0007669"/>
    <property type="project" value="UniProtKB-KW"/>
</dbReference>
<dbReference type="InterPro" id="IPR013955">
    <property type="entry name" value="Rep_factor-A_C"/>
</dbReference>
<keyword evidence="8 9" id="KW-0539">Nucleus</keyword>
<evidence type="ECO:0000256" key="9">
    <source>
        <dbReference type="RuleBase" id="RU364130"/>
    </source>
</evidence>
<dbReference type="PANTHER" id="PTHR47165:SF4">
    <property type="entry name" value="OS03G0429900 PROTEIN"/>
    <property type="match status" value="1"/>
</dbReference>
<comment type="subcellular location">
    <subcellularLocation>
        <location evidence="1 9">Nucleus</location>
    </subcellularLocation>
</comment>
<evidence type="ECO:0000256" key="4">
    <source>
        <dbReference type="ARBA" id="ARBA00022723"/>
    </source>
</evidence>
<keyword evidence="5 9" id="KW-0863">Zinc-finger</keyword>
<organism evidence="14 15">
    <name type="scientific">Acanthamoeba castellanii (strain ATCC 30010 / Neff)</name>
    <dbReference type="NCBI Taxonomy" id="1257118"/>
    <lineage>
        <taxon>Eukaryota</taxon>
        <taxon>Amoebozoa</taxon>
        <taxon>Discosea</taxon>
        <taxon>Longamoebia</taxon>
        <taxon>Centramoebida</taxon>
        <taxon>Acanthamoebidae</taxon>
        <taxon>Acanthamoeba</taxon>
    </lineage>
</organism>
<dbReference type="OrthoDB" id="31067at2759"/>
<gene>
    <name evidence="14" type="ORF">ACA1_178740</name>
</gene>
<dbReference type="AlphaFoldDB" id="L8GT81"/>
<feature type="domain" description="Replication factor-A protein 1 N-terminal" evidence="11">
    <location>
        <begin position="5"/>
        <end position="93"/>
    </location>
</feature>
<dbReference type="PANTHER" id="PTHR47165">
    <property type="entry name" value="OS03G0429900 PROTEIN"/>
    <property type="match status" value="1"/>
</dbReference>
<dbReference type="SUPFAM" id="SSF50249">
    <property type="entry name" value="Nucleic acid-binding proteins"/>
    <property type="match status" value="4"/>
</dbReference>
<dbReference type="InterPro" id="IPR004591">
    <property type="entry name" value="Rfa1"/>
</dbReference>
<feature type="compositionally biased region" description="Gly residues" evidence="10">
    <location>
        <begin position="355"/>
        <end position="365"/>
    </location>
</feature>
<feature type="domain" description="Replication protein A OB" evidence="13">
    <location>
        <begin position="227"/>
        <end position="321"/>
    </location>
</feature>
<keyword evidence="15" id="KW-1185">Reference proteome</keyword>
<sequence>MSSQLTHGAVEAMHKGQQIRTPLVQVIDVKKILGPNGQATSPERYRLVISDGIHFQQAMLATQLNELVNDGKLQPKCIVRLNEYICNTVHGRRFGGPSPSLAEGTMPIKGLNPYQNRWTIKARITHKSDMRPFNNARGQSFLFSVDLLDAFGGEIRCTFFGEAATQWNDQIEAGQVFLIGRGSVKYANKRFSTLKNDYEISLDKNALIQPTEDDPSIPFYKFNFVDIADLGGHAKDETIDILGAVLESGAIQDIRTQAGNELQKRVVKVGDSSNAQVEVTLWGEQAAQWSGDRGLVVLFKGVKISDYNQRSLTVLRTSKLEFEPRIPEADRVREWFETAGQGEVASMSRNDFKGRGGGGEGGFGGGDKRPWDETRKSFAAVKQVAFGGQESVYFSVRATVTEIKHSRDHPPWYEACPTEKCNKKVTSVGGAYHCTKCGATHDHYKPRYVLSLNANDHSGSSWLTCFNDTASDVLNGTTADDLLEMLSRPQGESQYEDVFQKALFKSYNLRVRATQSEYEGENKVKLSVVKVIPMDYAKESKFLINSIAKYITA</sequence>
<dbReference type="FunFam" id="2.40.50.140:FF:000117">
    <property type="entry name" value="Replication protein A subunit"/>
    <property type="match status" value="1"/>
</dbReference>
<dbReference type="Pfam" id="PF16900">
    <property type="entry name" value="REPA_OB_2"/>
    <property type="match status" value="1"/>
</dbReference>
<dbReference type="GO" id="GO:0006260">
    <property type="term" value="P:DNA replication"/>
    <property type="evidence" value="ECO:0007669"/>
    <property type="project" value="UniProtKB-KW"/>
</dbReference>
<dbReference type="Proteomes" id="UP000011083">
    <property type="component" value="Unassembled WGS sequence"/>
</dbReference>
<dbReference type="InterPro" id="IPR047192">
    <property type="entry name" value="Euk_RPA1_DBD_C"/>
</dbReference>
<evidence type="ECO:0000256" key="1">
    <source>
        <dbReference type="ARBA" id="ARBA00004123"/>
    </source>
</evidence>
<proteinExistence type="inferred from homology"/>
<keyword evidence="7 9" id="KW-0238">DNA-binding</keyword>
<dbReference type="CDD" id="cd04474">
    <property type="entry name" value="RPA1_DBD_A"/>
    <property type="match status" value="1"/>
</dbReference>